<dbReference type="Pfam" id="PF00196">
    <property type="entry name" value="GerE"/>
    <property type="match status" value="1"/>
</dbReference>
<dbReference type="CDD" id="cd06170">
    <property type="entry name" value="LuxR_C_like"/>
    <property type="match status" value="1"/>
</dbReference>
<proteinExistence type="predicted"/>
<dbReference type="InterPro" id="IPR000792">
    <property type="entry name" value="Tscrpt_reg_LuxR_C"/>
</dbReference>
<name>A0A4R2P9B1_RHOSA</name>
<keyword evidence="1" id="KW-0805">Transcription regulation</keyword>
<dbReference type="SUPFAM" id="SSF75516">
    <property type="entry name" value="Pheromone-binding domain of LuxR-like quorum-sensing transcription factors"/>
    <property type="match status" value="1"/>
</dbReference>
<dbReference type="InterPro" id="IPR036693">
    <property type="entry name" value="TF_LuxR_autoind-bd_dom_sf"/>
</dbReference>
<gene>
    <name evidence="5" type="ORF">EV659_11157</name>
</gene>
<dbReference type="InterPro" id="IPR005143">
    <property type="entry name" value="TF_LuxR_autoind-bd_dom"/>
</dbReference>
<dbReference type="SMART" id="SM00421">
    <property type="entry name" value="HTH_LUXR"/>
    <property type="match status" value="1"/>
</dbReference>
<keyword evidence="2" id="KW-0238">DNA-binding</keyword>
<evidence type="ECO:0000313" key="6">
    <source>
        <dbReference type="Proteomes" id="UP000295399"/>
    </source>
</evidence>
<reference evidence="5 6" key="1">
    <citation type="submission" date="2019-03" db="EMBL/GenBank/DDBJ databases">
        <title>Genomic Encyclopedia of Type Strains, Phase IV (KMG-IV): sequencing the most valuable type-strain genomes for metagenomic binning, comparative biology and taxonomic classification.</title>
        <authorList>
            <person name="Goeker M."/>
        </authorList>
    </citation>
    <scope>NUCLEOTIDE SEQUENCE [LARGE SCALE GENOMIC DNA]</scope>
    <source>
        <strain evidence="5 6">DSM 2132</strain>
    </source>
</reference>
<dbReference type="GO" id="GO:0003677">
    <property type="term" value="F:DNA binding"/>
    <property type="evidence" value="ECO:0007669"/>
    <property type="project" value="UniProtKB-KW"/>
</dbReference>
<dbReference type="Gene3D" id="1.10.10.10">
    <property type="entry name" value="Winged helix-like DNA-binding domain superfamily/Winged helix DNA-binding domain"/>
    <property type="match status" value="1"/>
</dbReference>
<comment type="caution">
    <text evidence="5">The sequence shown here is derived from an EMBL/GenBank/DDBJ whole genome shotgun (WGS) entry which is preliminary data.</text>
</comment>
<dbReference type="OrthoDB" id="3170288at2"/>
<dbReference type="PRINTS" id="PR00038">
    <property type="entry name" value="HTHLUXR"/>
</dbReference>
<dbReference type="RefSeq" id="WP_132709296.1">
    <property type="nucleotide sequence ID" value="NZ_JACIGF010000011.1"/>
</dbReference>
<dbReference type="AlphaFoldDB" id="A0A4R2P9B1"/>
<dbReference type="InterPro" id="IPR016032">
    <property type="entry name" value="Sig_transdc_resp-reg_C-effctor"/>
</dbReference>
<evidence type="ECO:0000313" key="5">
    <source>
        <dbReference type="EMBL" id="TCP31487.1"/>
    </source>
</evidence>
<accession>A0A4R2P9B1</accession>
<sequence>MAKPCGAAPDALAVVDRLDAAQSREALDALALDYVRRAGFDGYYYIRYDTGVGFSSLDHRPPAWLDHYRREGLLHADPVTLRVCAEVAPFRWEEAFAGRRHDLAWMRRYLVSRDYGLAEGFNVPIHGNGFDRATFCVFGADTRRFQEALRAHRGAIKALAHSFHNAYERLHRSSPPPLTLSPREVECLHWAAEGKTNGEIADILSISANTVNAHMAGAARKLGTATRIQTVVKAIALHLILP</sequence>
<feature type="domain" description="HTH luxR-type" evidence="4">
    <location>
        <begin position="173"/>
        <end position="238"/>
    </location>
</feature>
<evidence type="ECO:0000256" key="3">
    <source>
        <dbReference type="ARBA" id="ARBA00023163"/>
    </source>
</evidence>
<dbReference type="InParanoid" id="A0A4R2P9B1"/>
<dbReference type="Gene3D" id="3.30.450.80">
    <property type="entry name" value="Transcription factor LuxR-like, autoinducer-binding domain"/>
    <property type="match status" value="1"/>
</dbReference>
<evidence type="ECO:0000259" key="4">
    <source>
        <dbReference type="PROSITE" id="PS50043"/>
    </source>
</evidence>
<evidence type="ECO:0000256" key="2">
    <source>
        <dbReference type="ARBA" id="ARBA00023125"/>
    </source>
</evidence>
<dbReference type="GO" id="GO:0006355">
    <property type="term" value="P:regulation of DNA-templated transcription"/>
    <property type="evidence" value="ECO:0007669"/>
    <property type="project" value="InterPro"/>
</dbReference>
<dbReference type="SUPFAM" id="SSF46894">
    <property type="entry name" value="C-terminal effector domain of the bipartite response regulators"/>
    <property type="match status" value="1"/>
</dbReference>
<dbReference type="EMBL" id="SLXO01000011">
    <property type="protein sequence ID" value="TCP31487.1"/>
    <property type="molecule type" value="Genomic_DNA"/>
</dbReference>
<keyword evidence="3" id="KW-0804">Transcription</keyword>
<dbReference type="PANTHER" id="PTHR44688:SF16">
    <property type="entry name" value="DNA-BINDING TRANSCRIPTIONAL ACTIVATOR DEVR_DOSR"/>
    <property type="match status" value="1"/>
</dbReference>
<dbReference type="InterPro" id="IPR036388">
    <property type="entry name" value="WH-like_DNA-bd_sf"/>
</dbReference>
<dbReference type="Pfam" id="PF03472">
    <property type="entry name" value="Autoind_bind"/>
    <property type="match status" value="1"/>
</dbReference>
<keyword evidence="6" id="KW-1185">Reference proteome</keyword>
<dbReference type="Proteomes" id="UP000295399">
    <property type="component" value="Unassembled WGS sequence"/>
</dbReference>
<dbReference type="PANTHER" id="PTHR44688">
    <property type="entry name" value="DNA-BINDING TRANSCRIPTIONAL ACTIVATOR DEVR_DOSR"/>
    <property type="match status" value="1"/>
</dbReference>
<evidence type="ECO:0000256" key="1">
    <source>
        <dbReference type="ARBA" id="ARBA00023015"/>
    </source>
</evidence>
<organism evidence="5 6">
    <name type="scientific">Rhodothalassium salexigens DSM 2132</name>
    <dbReference type="NCBI Taxonomy" id="1188247"/>
    <lineage>
        <taxon>Bacteria</taxon>
        <taxon>Pseudomonadati</taxon>
        <taxon>Pseudomonadota</taxon>
        <taxon>Alphaproteobacteria</taxon>
        <taxon>Rhodothalassiales</taxon>
        <taxon>Rhodothalassiaceae</taxon>
        <taxon>Rhodothalassium</taxon>
    </lineage>
</organism>
<protein>
    <submittedName>
        <fullName evidence="5">LuxR family transcriptional activator of bioluminescence operon</fullName>
    </submittedName>
</protein>
<dbReference type="PROSITE" id="PS50043">
    <property type="entry name" value="HTH_LUXR_2"/>
    <property type="match status" value="1"/>
</dbReference>